<keyword evidence="1" id="KW-0808">Transferase</keyword>
<dbReference type="InterPro" id="IPR027484">
    <property type="entry name" value="PInositol-4-P-5-kinase_N"/>
</dbReference>
<dbReference type="SUPFAM" id="SSF56104">
    <property type="entry name" value="SAICAR synthase-like"/>
    <property type="match status" value="2"/>
</dbReference>
<dbReference type="SMART" id="SM00330">
    <property type="entry name" value="PIPKc"/>
    <property type="match status" value="2"/>
</dbReference>
<feature type="region of interest" description="Disordered" evidence="2">
    <location>
        <begin position="766"/>
        <end position="789"/>
    </location>
</feature>
<feature type="domain" description="PIPK" evidence="3">
    <location>
        <begin position="48"/>
        <end position="420"/>
    </location>
</feature>
<dbReference type="PANTHER" id="PTHR23086:SF101">
    <property type="entry name" value="LP03320P-RELATED"/>
    <property type="match status" value="1"/>
</dbReference>
<feature type="compositionally biased region" description="Low complexity" evidence="2">
    <location>
        <begin position="1318"/>
        <end position="1329"/>
    </location>
</feature>
<feature type="compositionally biased region" description="Low complexity" evidence="2">
    <location>
        <begin position="717"/>
        <end position="726"/>
    </location>
</feature>
<evidence type="ECO:0000313" key="5">
    <source>
        <dbReference type="Proteomes" id="UP000663852"/>
    </source>
</evidence>
<dbReference type="InterPro" id="IPR027483">
    <property type="entry name" value="PInositol-4-P-4/5-kinase_C_sf"/>
</dbReference>
<dbReference type="Gene3D" id="3.30.800.10">
    <property type="entry name" value="Phosphatidylinositol Phosphate Kinase II Beta"/>
    <property type="match status" value="2"/>
</dbReference>
<feature type="compositionally biased region" description="Low complexity" evidence="2">
    <location>
        <begin position="553"/>
        <end position="569"/>
    </location>
</feature>
<feature type="compositionally biased region" description="Polar residues" evidence="2">
    <location>
        <begin position="466"/>
        <end position="495"/>
    </location>
</feature>
<dbReference type="GO" id="GO:0016308">
    <property type="term" value="F:1-phosphatidylinositol-4-phosphate 5-kinase activity"/>
    <property type="evidence" value="ECO:0007669"/>
    <property type="project" value="TreeGrafter"/>
</dbReference>
<name>A0A814ZJD1_ADIRI</name>
<dbReference type="CDD" id="cd17301">
    <property type="entry name" value="PIPKc_PIP5KI"/>
    <property type="match status" value="1"/>
</dbReference>
<dbReference type="EMBL" id="CAJNOJ010000174">
    <property type="protein sequence ID" value="CAF1242643.1"/>
    <property type="molecule type" value="Genomic_DNA"/>
</dbReference>
<feature type="compositionally biased region" description="Polar residues" evidence="2">
    <location>
        <begin position="570"/>
        <end position="594"/>
    </location>
</feature>
<reference evidence="4" key="1">
    <citation type="submission" date="2021-02" db="EMBL/GenBank/DDBJ databases">
        <authorList>
            <person name="Nowell W R."/>
        </authorList>
    </citation>
    <scope>NUCLEOTIDE SEQUENCE</scope>
</reference>
<dbReference type="InterPro" id="IPR023610">
    <property type="entry name" value="PInositol-4/5-P-5/4-kinase"/>
</dbReference>
<feature type="compositionally biased region" description="Polar residues" evidence="2">
    <location>
        <begin position="727"/>
        <end position="741"/>
    </location>
</feature>
<organism evidence="4 5">
    <name type="scientific">Adineta ricciae</name>
    <name type="common">Rotifer</name>
    <dbReference type="NCBI Taxonomy" id="249248"/>
    <lineage>
        <taxon>Eukaryota</taxon>
        <taxon>Metazoa</taxon>
        <taxon>Spiralia</taxon>
        <taxon>Gnathifera</taxon>
        <taxon>Rotifera</taxon>
        <taxon>Eurotatoria</taxon>
        <taxon>Bdelloidea</taxon>
        <taxon>Adinetida</taxon>
        <taxon>Adinetidae</taxon>
        <taxon>Adineta</taxon>
    </lineage>
</organism>
<dbReference type="Pfam" id="PF01504">
    <property type="entry name" value="PIP5K"/>
    <property type="match status" value="2"/>
</dbReference>
<accession>A0A814ZJD1</accession>
<dbReference type="GO" id="GO:0005524">
    <property type="term" value="F:ATP binding"/>
    <property type="evidence" value="ECO:0007669"/>
    <property type="project" value="UniProtKB-UniRule"/>
</dbReference>
<feature type="region of interest" description="Disordered" evidence="2">
    <location>
        <begin position="640"/>
        <end position="663"/>
    </location>
</feature>
<feature type="region of interest" description="Disordered" evidence="2">
    <location>
        <begin position="507"/>
        <end position="617"/>
    </location>
</feature>
<feature type="region of interest" description="Disordered" evidence="2">
    <location>
        <begin position="1311"/>
        <end position="1336"/>
    </location>
</feature>
<dbReference type="Gene3D" id="3.30.810.10">
    <property type="entry name" value="2-Layer Sandwich"/>
    <property type="match status" value="2"/>
</dbReference>
<evidence type="ECO:0000259" key="3">
    <source>
        <dbReference type="PROSITE" id="PS51455"/>
    </source>
</evidence>
<dbReference type="OrthoDB" id="70770at2759"/>
<protein>
    <recommendedName>
        <fullName evidence="3">PIPK domain-containing protein</fullName>
    </recommendedName>
</protein>
<feature type="compositionally biased region" description="Basic and acidic residues" evidence="2">
    <location>
        <begin position="543"/>
        <end position="552"/>
    </location>
</feature>
<feature type="region of interest" description="Disordered" evidence="2">
    <location>
        <begin position="1"/>
        <end position="25"/>
    </location>
</feature>
<feature type="region of interest" description="Disordered" evidence="2">
    <location>
        <begin position="717"/>
        <end position="745"/>
    </location>
</feature>
<comment type="caution">
    <text evidence="4">The sequence shown here is derived from an EMBL/GenBank/DDBJ whole genome shotgun (WGS) entry which is preliminary data.</text>
</comment>
<dbReference type="Proteomes" id="UP000663852">
    <property type="component" value="Unassembled WGS sequence"/>
</dbReference>
<feature type="compositionally biased region" description="Polar residues" evidence="2">
    <location>
        <begin position="773"/>
        <end position="784"/>
    </location>
</feature>
<dbReference type="GO" id="GO:0046854">
    <property type="term" value="P:phosphatidylinositol phosphate biosynthetic process"/>
    <property type="evidence" value="ECO:0007669"/>
    <property type="project" value="TreeGrafter"/>
</dbReference>
<sequence length="1336" mass="150803">MSSSAQPVEAKGDSPEDEDGEGVDIGKKHKLGHLRVDTQGNVTFKRLPITQLVEALQLGIQYTVGGLQAKAAHDVLYQDFLTVEIIHFPKEGTKTTPAHRFYDFTIRSYAPVAFRHFRELFNIKPDEFLYSICKPLRELKNPGASGSLFYLTSDDEFILKTVQKKEAEFLKCLLPGYYMNVTQNPRTLLPKFFGLYCYQGENKNIRITVMNNLIPSHVQMHEKYDLKGSTYKRRANSAERRKESPTWKDLDFMERHPDGLLLDTETFNALAKTVQRDCRVLESFRIMDYSFLIGVHQVDATAESGGDRPMLNPVCTPGEQTSVQPKRMMYSTPMDTIQVEFDEHNKPDDHLVKTGGIPARTASGQRLLLYVGIIDILQSYHIRKKLEHTFKSVLTDGTQISVTNPSFYSERFQKFLFTTVFKKAPPLRESPVKRRSRLSKMIPGSEREKEMMTTTPVTVRNDRGGLNTSPIQRRSYDTTPLNSNQSDTSSPKTAYNTKIFRNNLPVYADHTNSSSSTGTRTTNSQITSYYSSSPSTRAHALMRKTEAEHNQRDSSTTLYSSSHQSDSLYNEPTRQNSARIVTTSFNKPFQSPSYTRRVLLTPPKTRDNDEDDDHDEPRQILLPIGGGIVGKLASSTTNLSYRSNSTEHSPIHRQRRNPSTSGIEDESIITLFVFYMTATEQRTTGLFPHQNGRTSPATVSCVSANVGSITDFLFSSSPHSTLTPSSNIPENEISPQSTDECPSSPPQILIHTTSEQCLDINQQTTPNMNQTTVSESDTEPSSAGNKEKLGHRRVDETGNVTYKRVMVDDLMKSLQIGLNYVLGKHHQPQRQVLLQDFQQIEYQDFPPEGSKATPMHPYAEFRLKTYAQTAFRFFRNAFGVDPSSFMLSLCAKDLRDLPNPGASGSIFYITADDTYIIKTVSKKEARFLLSLLPGYYMNLTQNPFTLLPKFFGLYCYQSANKNIRFVIMNNLIPTNVQLHEKYDLKGSIYKRKASEEERKRDLPTLKDNDFKSLHPYGLIVEPFFHDQLMQTIEDDVRVLGSFDIMDYSLLLAVHNITEEMKSTQNLSLLPPPPPPPPLSIVSPTPCKRTPSGSDITVNSALSIHEELRTTTSTDSGITVTTVPNLPTYIQYIRVIEFIRNQQEPSVRTSSVSNVENSAIDNLDAATHDHQPVLRRNSKSPTNIHDASPHHVTNTLIGGDLWYNRQNLSRLAMAGIPAVNKNGDLLLLYVGIIDILQNYRLRKKLEHAFKSTLVTREEISVCNPSHYGDRFVRFLSHKVFRKGGPNGNTLLSDTQSNTDRITLHSSRLLNASSYRSQTSDDNSSIANNNNEMHSIKS</sequence>
<feature type="region of interest" description="Disordered" evidence="2">
    <location>
        <begin position="427"/>
        <end position="495"/>
    </location>
</feature>
<keyword evidence="1" id="KW-0067">ATP-binding</keyword>
<dbReference type="InterPro" id="IPR002498">
    <property type="entry name" value="PInositol-4-P-4/5-kinase_core"/>
</dbReference>
<dbReference type="GO" id="GO:0005886">
    <property type="term" value="C:plasma membrane"/>
    <property type="evidence" value="ECO:0007669"/>
    <property type="project" value="TreeGrafter"/>
</dbReference>
<evidence type="ECO:0000256" key="1">
    <source>
        <dbReference type="PROSITE-ProRule" id="PRU00781"/>
    </source>
</evidence>
<gene>
    <name evidence="4" type="ORF">EDS130_LOCUS27542</name>
</gene>
<keyword evidence="1" id="KW-0547">Nucleotide-binding</keyword>
<dbReference type="PANTHER" id="PTHR23086">
    <property type="entry name" value="PHOSPHATIDYLINOSITOL-4-PHOSPHATE 5-KINASE"/>
    <property type="match status" value="1"/>
</dbReference>
<proteinExistence type="predicted"/>
<feature type="compositionally biased region" description="Low complexity" evidence="2">
    <location>
        <begin position="511"/>
        <end position="536"/>
    </location>
</feature>
<evidence type="ECO:0000256" key="2">
    <source>
        <dbReference type="SAM" id="MobiDB-lite"/>
    </source>
</evidence>
<feature type="domain" description="PIPK" evidence="3">
    <location>
        <begin position="802"/>
        <end position="1278"/>
    </location>
</feature>
<dbReference type="PROSITE" id="PS51455">
    <property type="entry name" value="PIPK"/>
    <property type="match status" value="2"/>
</dbReference>
<keyword evidence="1" id="KW-0418">Kinase</keyword>
<evidence type="ECO:0000313" key="4">
    <source>
        <dbReference type="EMBL" id="CAF1242643.1"/>
    </source>
</evidence>